<dbReference type="EMBL" id="JAHLFE010000058">
    <property type="protein sequence ID" value="MBU3843858.1"/>
    <property type="molecule type" value="Genomic_DNA"/>
</dbReference>
<dbReference type="FunFam" id="3.10.290.10:FF:000003">
    <property type="entry name" value="Pseudouridine synthase"/>
    <property type="match status" value="1"/>
</dbReference>
<evidence type="ECO:0000313" key="11">
    <source>
        <dbReference type="Proteomes" id="UP000733611"/>
    </source>
</evidence>
<organism evidence="10 11">
    <name type="scientific">Candidatus Anaerobiospirillum pullicola</name>
    <dbReference type="NCBI Taxonomy" id="2838451"/>
    <lineage>
        <taxon>Bacteria</taxon>
        <taxon>Pseudomonadati</taxon>
        <taxon>Pseudomonadota</taxon>
        <taxon>Gammaproteobacteria</taxon>
        <taxon>Aeromonadales</taxon>
        <taxon>Succinivibrionaceae</taxon>
        <taxon>Anaerobiospirillum</taxon>
    </lineage>
</organism>
<dbReference type="InterPro" id="IPR006145">
    <property type="entry name" value="PsdUridine_synth_RsuA/RluA"/>
</dbReference>
<dbReference type="InterPro" id="IPR000748">
    <property type="entry name" value="PsdUridine_synth_RsuA/RluB/E/F"/>
</dbReference>
<dbReference type="FunFam" id="3.30.70.1560:FF:000001">
    <property type="entry name" value="Pseudouridine synthase"/>
    <property type="match status" value="1"/>
</dbReference>
<evidence type="ECO:0000256" key="3">
    <source>
        <dbReference type="ARBA" id="ARBA00023235"/>
    </source>
</evidence>
<dbReference type="SMART" id="SM00363">
    <property type="entry name" value="S4"/>
    <property type="match status" value="1"/>
</dbReference>
<keyword evidence="3 7" id="KW-0413">Isomerase</keyword>
<dbReference type="GO" id="GO:0003723">
    <property type="term" value="F:RNA binding"/>
    <property type="evidence" value="ECO:0007669"/>
    <property type="project" value="UniProtKB-KW"/>
</dbReference>
<dbReference type="InterPro" id="IPR018496">
    <property type="entry name" value="PsdUridine_synth_RsuA/RluB_CS"/>
</dbReference>
<evidence type="ECO:0000259" key="9">
    <source>
        <dbReference type="SMART" id="SM00363"/>
    </source>
</evidence>
<dbReference type="CDD" id="cd02556">
    <property type="entry name" value="PseudoU_synth_RluB"/>
    <property type="match status" value="1"/>
</dbReference>
<comment type="caution">
    <text evidence="10">The sequence shown here is derived from an EMBL/GenBank/DDBJ whole genome shotgun (WGS) entry which is preliminary data.</text>
</comment>
<dbReference type="GO" id="GO:0000455">
    <property type="term" value="P:enzyme-directed rRNA pseudouridine synthesis"/>
    <property type="evidence" value="ECO:0007669"/>
    <property type="project" value="UniProtKB-ARBA"/>
</dbReference>
<dbReference type="Gene3D" id="3.30.70.1560">
    <property type="entry name" value="Alpha-L RNA-binding motif"/>
    <property type="match status" value="1"/>
</dbReference>
<accession>A0A948TFT1</accession>
<reference evidence="10" key="1">
    <citation type="journal article" date="2021" name="PeerJ">
        <title>Extensive microbial diversity within the chicken gut microbiome revealed by metagenomics and culture.</title>
        <authorList>
            <person name="Gilroy R."/>
            <person name="Ravi A."/>
            <person name="Getino M."/>
            <person name="Pursley I."/>
            <person name="Horton D.L."/>
            <person name="Alikhan N.F."/>
            <person name="Baker D."/>
            <person name="Gharbi K."/>
            <person name="Hall N."/>
            <person name="Watson M."/>
            <person name="Adriaenssens E.M."/>
            <person name="Foster-Nyarko E."/>
            <person name="Jarju S."/>
            <person name="Secka A."/>
            <person name="Antonio M."/>
            <person name="Oren A."/>
            <person name="Chaudhuri R.R."/>
            <person name="La Ragione R."/>
            <person name="Hildebrand F."/>
            <person name="Pallen M.J."/>
        </authorList>
    </citation>
    <scope>NUCLEOTIDE SEQUENCE</scope>
    <source>
        <strain evidence="10">378</strain>
    </source>
</reference>
<dbReference type="GO" id="GO:0005829">
    <property type="term" value="C:cytosol"/>
    <property type="evidence" value="ECO:0007669"/>
    <property type="project" value="UniProtKB-ARBA"/>
</dbReference>
<dbReference type="InterPro" id="IPR036986">
    <property type="entry name" value="S4_RNA-bd_sf"/>
</dbReference>
<sequence length="389" mass="42743">MAAVKGPEPKVSGVKLHKLLANAGIGSRRSLEAMIEAGRVEVNGKVVNLGFRTDDENITVKIDGRVVYSPRNHKIENRCLMYYKPEGEISSISDPQNRPTIFDHLPRLEFGKWINVGRLDLNTSGLLLFTTDGDLAHALMHPRFGIERIYAVRVYGDVTDEQLQKLRDGVLLEDGVGKFDSIEYRGGDNRNHWFYVSLREGRNREVRRLWEAVGLKVSRLIRISYAGFDLDPKMKSGQFRELTLAEVNRLRSKVQLPALRPEEYASVPLKIDISSQRQRRNVSARATETAADNEAVAPTNTKSSGRNRRDNGVTGAADKISSRREGRAGAGAVVGAGKERRLGKHGDFKLSYSSAGKKNRGAGASKGAAKAAAGKGLGKSPKGKGKGKR</sequence>
<evidence type="ECO:0000256" key="7">
    <source>
        <dbReference type="RuleBase" id="RU003887"/>
    </source>
</evidence>
<dbReference type="PANTHER" id="PTHR47683:SF3">
    <property type="entry name" value="RIBOSOMAL LARGE SUBUNIT PSEUDOURIDINE SYNTHASE B"/>
    <property type="match status" value="1"/>
</dbReference>
<protein>
    <recommendedName>
        <fullName evidence="7">Pseudouridine synthase</fullName>
        <ecNumber evidence="7">5.4.99.-</ecNumber>
    </recommendedName>
</protein>
<evidence type="ECO:0000256" key="2">
    <source>
        <dbReference type="ARBA" id="ARBA00022884"/>
    </source>
</evidence>
<dbReference type="PROSITE" id="PS50889">
    <property type="entry name" value="S4"/>
    <property type="match status" value="1"/>
</dbReference>
<dbReference type="GO" id="GO:0160139">
    <property type="term" value="F:23S rRNA pseudouridine(2605) synthase activity"/>
    <property type="evidence" value="ECO:0007669"/>
    <property type="project" value="UniProtKB-EC"/>
</dbReference>
<dbReference type="PROSITE" id="PS01149">
    <property type="entry name" value="PSI_RSU"/>
    <property type="match status" value="1"/>
</dbReference>
<proteinExistence type="inferred from homology"/>
<evidence type="ECO:0000256" key="1">
    <source>
        <dbReference type="ARBA" id="ARBA00008348"/>
    </source>
</evidence>
<feature type="domain" description="RNA-binding S4" evidence="9">
    <location>
        <begin position="14"/>
        <end position="72"/>
    </location>
</feature>
<dbReference type="PANTHER" id="PTHR47683">
    <property type="entry name" value="PSEUDOURIDINE SYNTHASE FAMILY PROTEIN-RELATED"/>
    <property type="match status" value="1"/>
</dbReference>
<dbReference type="AlphaFoldDB" id="A0A948TFT1"/>
<dbReference type="InterPro" id="IPR020094">
    <property type="entry name" value="TruA/RsuA/RluB/E/F_N"/>
</dbReference>
<dbReference type="EC" id="5.4.99.-" evidence="7"/>
<comment type="catalytic activity">
    <reaction evidence="4">
        <text>uridine(2605) in 23S rRNA = pseudouridine(2605) in 23S rRNA</text>
        <dbReference type="Rhea" id="RHEA:42520"/>
        <dbReference type="Rhea" id="RHEA-COMP:10095"/>
        <dbReference type="Rhea" id="RHEA-COMP:10096"/>
        <dbReference type="ChEBI" id="CHEBI:65314"/>
        <dbReference type="ChEBI" id="CHEBI:65315"/>
        <dbReference type="EC" id="5.4.99.22"/>
    </reaction>
</comment>
<dbReference type="NCBIfam" id="TIGR00093">
    <property type="entry name" value="pseudouridine synthase"/>
    <property type="match status" value="1"/>
</dbReference>
<dbReference type="Pfam" id="PF01479">
    <property type="entry name" value="S4"/>
    <property type="match status" value="1"/>
</dbReference>
<feature type="region of interest" description="Disordered" evidence="8">
    <location>
        <begin position="275"/>
        <end position="389"/>
    </location>
</feature>
<dbReference type="InterPro" id="IPR002942">
    <property type="entry name" value="S4_RNA-bd"/>
</dbReference>
<feature type="compositionally biased region" description="Low complexity" evidence="8">
    <location>
        <begin position="353"/>
        <end position="380"/>
    </location>
</feature>
<dbReference type="NCBIfam" id="NF007976">
    <property type="entry name" value="PRK10700.1"/>
    <property type="match status" value="1"/>
</dbReference>
<reference evidence="10" key="2">
    <citation type="submission" date="2021-04" db="EMBL/GenBank/DDBJ databases">
        <authorList>
            <person name="Gilroy R."/>
        </authorList>
    </citation>
    <scope>NUCLEOTIDE SEQUENCE</scope>
    <source>
        <strain evidence="10">378</strain>
    </source>
</reference>
<dbReference type="Pfam" id="PF00849">
    <property type="entry name" value="PseudoU_synth_2"/>
    <property type="match status" value="1"/>
</dbReference>
<evidence type="ECO:0000256" key="6">
    <source>
        <dbReference type="PROSITE-ProRule" id="PRU00182"/>
    </source>
</evidence>
<comment type="similarity">
    <text evidence="1 7">Belongs to the pseudouridine synthase RsuA family.</text>
</comment>
<evidence type="ECO:0000256" key="8">
    <source>
        <dbReference type="SAM" id="MobiDB-lite"/>
    </source>
</evidence>
<dbReference type="InterPro" id="IPR020103">
    <property type="entry name" value="PsdUridine_synth_cat_dom_sf"/>
</dbReference>
<evidence type="ECO:0000256" key="5">
    <source>
        <dbReference type="ARBA" id="ARBA00037383"/>
    </source>
</evidence>
<dbReference type="CDD" id="cd00165">
    <property type="entry name" value="S4"/>
    <property type="match status" value="1"/>
</dbReference>
<dbReference type="Proteomes" id="UP000733611">
    <property type="component" value="Unassembled WGS sequence"/>
</dbReference>
<dbReference type="Gene3D" id="3.10.290.10">
    <property type="entry name" value="RNA-binding S4 domain"/>
    <property type="match status" value="1"/>
</dbReference>
<feature type="compositionally biased region" description="Basic and acidic residues" evidence="8">
    <location>
        <begin position="337"/>
        <end position="348"/>
    </location>
</feature>
<comment type="function">
    <text evidence="5">Responsible for synthesis of pseudouridine from uracil-2605 in 23S ribosomal RNA.</text>
</comment>
<dbReference type="InterPro" id="IPR050343">
    <property type="entry name" value="RsuA_PseudoU_synthase"/>
</dbReference>
<dbReference type="Gene3D" id="3.30.70.580">
    <property type="entry name" value="Pseudouridine synthase I, catalytic domain, N-terminal subdomain"/>
    <property type="match status" value="1"/>
</dbReference>
<evidence type="ECO:0000313" key="10">
    <source>
        <dbReference type="EMBL" id="MBU3843858.1"/>
    </source>
</evidence>
<dbReference type="SUPFAM" id="SSF55174">
    <property type="entry name" value="Alpha-L RNA-binding motif"/>
    <property type="match status" value="1"/>
</dbReference>
<gene>
    <name evidence="10" type="ORF">H9847_03155</name>
</gene>
<name>A0A948TFT1_9GAMM</name>
<evidence type="ECO:0000256" key="4">
    <source>
        <dbReference type="ARBA" id="ARBA00036944"/>
    </source>
</evidence>
<keyword evidence="2 6" id="KW-0694">RNA-binding</keyword>
<dbReference type="InterPro" id="IPR042092">
    <property type="entry name" value="PsdUridine_s_RsuA/RluB/E/F_cat"/>
</dbReference>
<dbReference type="SUPFAM" id="SSF55120">
    <property type="entry name" value="Pseudouridine synthase"/>
    <property type="match status" value="1"/>
</dbReference>